<keyword evidence="1" id="KW-0614">Plasmid</keyword>
<dbReference type="CDD" id="cd08054">
    <property type="entry name" value="gp6"/>
    <property type="match status" value="1"/>
</dbReference>
<dbReference type="NCBIfam" id="TIGR02215">
    <property type="entry name" value="phage_chp_gp8"/>
    <property type="match status" value="1"/>
</dbReference>
<dbReference type="NCBIfam" id="TIGR01560">
    <property type="entry name" value="put_DNA_pack"/>
    <property type="match status" value="2"/>
</dbReference>
<proteinExistence type="predicted"/>
<dbReference type="AlphaFoldDB" id="A0A193SBL1"/>
<protein>
    <recommendedName>
        <fullName evidence="2">Phage gp6-like head-tail connector protein</fullName>
    </recommendedName>
</protein>
<geneLocation type="plasmid" evidence="1">
    <name>pMC1</name>
</geneLocation>
<gene>
    <name evidence="1" type="ORF">MCM2015_pMC1_29</name>
</gene>
<dbReference type="Pfam" id="PF05135">
    <property type="entry name" value="Phage_connect_1"/>
    <property type="match status" value="1"/>
</dbReference>
<sequence>MDSHVRVIEPPQPVVTLDEAKRHLIVDFDDDDELIKSLLLAATSWIDGPTGWLGCALGLQTLELRVADFYSLSCQQDVIPLPYPPIVEIVSITYRDPTGVSLVLPAGEYEATLGGVRPLHNGWPTVEGTADSVLIRYKVGWQRPDPADSSKLISDVPQAIRTAIMMLVAQWYAVREAATTEGTVNKMPFAVEALLQPYRIYR</sequence>
<dbReference type="InterPro" id="IPR006450">
    <property type="entry name" value="Phage_HK97_gp6-like"/>
</dbReference>
<name>A0A193SBL1_9ZZZZ</name>
<evidence type="ECO:0008006" key="2">
    <source>
        <dbReference type="Google" id="ProtNLM"/>
    </source>
</evidence>
<reference evidence="1" key="1">
    <citation type="journal article" date="2016" name="Sci. Rep.">
        <title>Genomics of high molecular weight plasmids isolated from an on-farm biopurification system.</title>
        <authorList>
            <person name="Martini M.C."/>
            <person name="Wibberg D."/>
            <person name="Lozano M."/>
            <person name="Torres Tejerizo G."/>
            <person name="Albicoro F.J."/>
            <person name="Jaenicke S."/>
            <person name="van Elsas J.D."/>
            <person name="Petroni A."/>
            <person name="Garcillan-Barcia M.P."/>
            <person name="de la Cruz F."/>
            <person name="Schluter A."/>
            <person name="Puhler A."/>
            <person name="Pistorio M."/>
            <person name="Lagares A."/>
            <person name="Del Papa M.F."/>
        </authorList>
    </citation>
    <scope>NUCLEOTIDE SEQUENCE</scope>
    <source>
        <plasmid evidence="1">pMC1</plasmid>
    </source>
</reference>
<dbReference type="InterPro" id="IPR021146">
    <property type="entry name" value="Phage_gp6-like_head-tail"/>
</dbReference>
<organism evidence="1">
    <name type="scientific">biofilter metagenome</name>
    <dbReference type="NCBI Taxonomy" id="1070537"/>
    <lineage>
        <taxon>unclassified sequences</taxon>
        <taxon>metagenomes</taxon>
        <taxon>ecological metagenomes</taxon>
    </lineage>
</organism>
<dbReference type="InterPro" id="IPR011738">
    <property type="entry name" value="Phage_CHP"/>
</dbReference>
<evidence type="ECO:0000313" key="1">
    <source>
        <dbReference type="EMBL" id="CVK35470.1"/>
    </source>
</evidence>
<dbReference type="Gene3D" id="1.10.3230.30">
    <property type="entry name" value="Phage gp6-like head-tail connector protein"/>
    <property type="match status" value="1"/>
</dbReference>
<accession>A0A193SBL1</accession>
<dbReference type="EMBL" id="LT158601">
    <property type="protein sequence ID" value="CVK35470.1"/>
    <property type="molecule type" value="Genomic_DNA"/>
</dbReference>